<evidence type="ECO:0000256" key="2">
    <source>
        <dbReference type="ARBA" id="ARBA00017144"/>
    </source>
</evidence>
<dbReference type="GO" id="GO:0005524">
    <property type="term" value="F:ATP binding"/>
    <property type="evidence" value="ECO:0007669"/>
    <property type="project" value="UniProtKB-KW"/>
</dbReference>
<dbReference type="PANTHER" id="PTHR10344:SF4">
    <property type="entry name" value="UMP-CMP KINASE 2, MITOCHONDRIAL"/>
    <property type="match status" value="1"/>
</dbReference>
<keyword evidence="6" id="KW-0808">Transferase</keyword>
<organism evidence="6">
    <name type="scientific">uncultured Eubacteriales bacterium</name>
    <dbReference type="NCBI Taxonomy" id="172733"/>
    <lineage>
        <taxon>Bacteria</taxon>
        <taxon>Bacillati</taxon>
        <taxon>Bacillota</taxon>
        <taxon>Clostridia</taxon>
        <taxon>Eubacteriales</taxon>
        <taxon>environmental samples</taxon>
    </lineage>
</organism>
<dbReference type="PANTHER" id="PTHR10344">
    <property type="entry name" value="THYMIDYLATE KINASE"/>
    <property type="match status" value="1"/>
</dbReference>
<dbReference type="GO" id="GO:0005829">
    <property type="term" value="C:cytosol"/>
    <property type="evidence" value="ECO:0007669"/>
    <property type="project" value="TreeGrafter"/>
</dbReference>
<reference evidence="6" key="1">
    <citation type="submission" date="2016-04" db="EMBL/GenBank/DDBJ databases">
        <authorList>
            <person name="Evans L.H."/>
            <person name="Alamgir A."/>
            <person name="Owens N."/>
            <person name="Weber N.D."/>
            <person name="Virtaneva K."/>
            <person name="Barbian K."/>
            <person name="Babar A."/>
            <person name="Rosenke K."/>
        </authorList>
    </citation>
    <scope>NUCLEOTIDE SEQUENCE</scope>
    <source>
        <strain evidence="6">86</strain>
    </source>
</reference>
<evidence type="ECO:0000256" key="1">
    <source>
        <dbReference type="ARBA" id="ARBA00009776"/>
    </source>
</evidence>
<sequence>MSGKLIVFEGTDGSGKSTQFARLCSRLEDEGRPFEKLVFPQYDKPSSALLKMYLGGEFGAHPDDVNAYAASTFYAVDRYAAWKKVWGEYYKSGGLVLSDRYTTSNAVHQTCKLPEDEWEGFLRWLFDFECGKLGLPEPDLVIYLDMPTPKAVEMLRARESATHTRGDIHEVDTEYLAKCRRTAHRAAELYGWTVVPCVDGAGNVRSIEDIHEEVWCLASATLKKED</sequence>
<dbReference type="CDD" id="cd01672">
    <property type="entry name" value="TMPK"/>
    <property type="match status" value="1"/>
</dbReference>
<dbReference type="GO" id="GO:0006235">
    <property type="term" value="P:dTTP biosynthetic process"/>
    <property type="evidence" value="ECO:0007669"/>
    <property type="project" value="TreeGrafter"/>
</dbReference>
<dbReference type="GO" id="GO:0004798">
    <property type="term" value="F:dTMP kinase activity"/>
    <property type="evidence" value="ECO:0007669"/>
    <property type="project" value="TreeGrafter"/>
</dbReference>
<comment type="similarity">
    <text evidence="1">Belongs to the thymidylate kinase family.</text>
</comment>
<dbReference type="InterPro" id="IPR027417">
    <property type="entry name" value="P-loop_NTPase"/>
</dbReference>
<proteinExistence type="inferred from homology"/>
<evidence type="ECO:0000256" key="4">
    <source>
        <dbReference type="ARBA" id="ARBA00022840"/>
    </source>
</evidence>
<keyword evidence="6" id="KW-0418">Kinase</keyword>
<feature type="domain" description="Thymidylate kinase-like" evidence="5">
    <location>
        <begin position="8"/>
        <end position="193"/>
    </location>
</feature>
<evidence type="ECO:0000259" key="5">
    <source>
        <dbReference type="Pfam" id="PF02223"/>
    </source>
</evidence>
<evidence type="ECO:0000313" key="6">
    <source>
        <dbReference type="EMBL" id="SBV95219.1"/>
    </source>
</evidence>
<evidence type="ECO:0000256" key="3">
    <source>
        <dbReference type="ARBA" id="ARBA00022741"/>
    </source>
</evidence>
<name>A0A212J6Z0_9FIRM</name>
<accession>A0A212J6Z0</accession>
<dbReference type="GO" id="GO:0006233">
    <property type="term" value="P:dTDP biosynthetic process"/>
    <property type="evidence" value="ECO:0007669"/>
    <property type="project" value="TreeGrafter"/>
</dbReference>
<protein>
    <recommendedName>
        <fullName evidence="2">Thymidylate kinase</fullName>
    </recommendedName>
</protein>
<dbReference type="SUPFAM" id="SSF52540">
    <property type="entry name" value="P-loop containing nucleoside triphosphate hydrolases"/>
    <property type="match status" value="1"/>
</dbReference>
<dbReference type="EMBL" id="FLUN01000001">
    <property type="protein sequence ID" value="SBV95219.1"/>
    <property type="molecule type" value="Genomic_DNA"/>
</dbReference>
<keyword evidence="3" id="KW-0547">Nucleotide-binding</keyword>
<dbReference type="AlphaFoldDB" id="A0A212J6Z0"/>
<dbReference type="Pfam" id="PF02223">
    <property type="entry name" value="Thymidylate_kin"/>
    <property type="match status" value="1"/>
</dbReference>
<keyword evidence="4" id="KW-0067">ATP-binding</keyword>
<dbReference type="InterPro" id="IPR039430">
    <property type="entry name" value="Thymidylate_kin-like_dom"/>
</dbReference>
<dbReference type="GO" id="GO:0006227">
    <property type="term" value="P:dUDP biosynthetic process"/>
    <property type="evidence" value="ECO:0007669"/>
    <property type="project" value="TreeGrafter"/>
</dbReference>
<dbReference type="Gene3D" id="3.40.50.300">
    <property type="entry name" value="P-loop containing nucleotide triphosphate hydrolases"/>
    <property type="match status" value="1"/>
</dbReference>
<gene>
    <name evidence="6" type="primary">tmk</name>
    <name evidence="6" type="ORF">KL86CLO1_10617</name>
</gene>